<feature type="binding site" evidence="14">
    <location>
        <position position="779"/>
    </location>
    <ligand>
        <name>substrate</name>
    </ligand>
</feature>
<dbReference type="InterPro" id="IPR013815">
    <property type="entry name" value="ATP_grasp_subdomain_1"/>
</dbReference>
<feature type="domain" description="Pyruvate phosphate dikinase AMP/ATP-binding" evidence="17">
    <location>
        <begin position="66"/>
        <end position="295"/>
    </location>
</feature>
<evidence type="ECO:0000256" key="14">
    <source>
        <dbReference type="PIRSR" id="PIRSR000853-2"/>
    </source>
</evidence>
<dbReference type="AlphaFoldDB" id="A0A3N2QC75"/>
<dbReference type="GO" id="GO:0005524">
    <property type="term" value="F:ATP binding"/>
    <property type="evidence" value="ECO:0007669"/>
    <property type="project" value="UniProtKB-UniRule"/>
</dbReference>
<gene>
    <name evidence="19" type="ORF">EDM02_03165</name>
</gene>
<comment type="similarity">
    <text evidence="3 12">Belongs to the PEP-utilizing enzyme family.</text>
</comment>
<keyword evidence="9 19" id="KW-0418">Kinase</keyword>
<keyword evidence="19" id="KW-0670">Pyruvate</keyword>
<dbReference type="Gene3D" id="3.30.1490.20">
    <property type="entry name" value="ATP-grasp fold, A domain"/>
    <property type="match status" value="1"/>
</dbReference>
<evidence type="ECO:0000313" key="20">
    <source>
        <dbReference type="Proteomes" id="UP000270927"/>
    </source>
</evidence>
<dbReference type="SUPFAM" id="SSF51621">
    <property type="entry name" value="Phosphoenolpyruvate/pyruvate domain"/>
    <property type="match status" value="1"/>
</dbReference>
<comment type="caution">
    <text evidence="19">The sequence shown here is derived from an EMBL/GenBank/DDBJ whole genome shotgun (WGS) entry which is preliminary data.</text>
</comment>
<dbReference type="PROSITE" id="PS00370">
    <property type="entry name" value="PEP_ENZYMES_PHOS_SITE"/>
    <property type="match status" value="1"/>
</dbReference>
<feature type="binding site" evidence="14">
    <location>
        <position position="757"/>
    </location>
    <ligand>
        <name>substrate</name>
    </ligand>
</feature>
<evidence type="ECO:0000256" key="1">
    <source>
        <dbReference type="ARBA" id="ARBA00001946"/>
    </source>
</evidence>
<evidence type="ECO:0000256" key="3">
    <source>
        <dbReference type="ARBA" id="ARBA00007837"/>
    </source>
</evidence>
<feature type="binding site" evidence="14">
    <location>
        <position position="778"/>
    </location>
    <ligand>
        <name>substrate</name>
    </ligand>
</feature>
<feature type="active site" description="Proton donor" evidence="13">
    <location>
        <position position="843"/>
    </location>
</feature>
<organism evidence="19 20">
    <name type="scientific">Candidatus Cardinium hertigii</name>
    <dbReference type="NCBI Taxonomy" id="247481"/>
    <lineage>
        <taxon>Bacteria</taxon>
        <taxon>Pseudomonadati</taxon>
        <taxon>Bacteroidota</taxon>
        <taxon>Cytophagia</taxon>
        <taxon>Cytophagales</taxon>
        <taxon>Amoebophilaceae</taxon>
        <taxon>Candidatus Cardinium</taxon>
    </lineage>
</organism>
<dbReference type="InterPro" id="IPR015813">
    <property type="entry name" value="Pyrv/PenolPyrv_kinase-like_dom"/>
</dbReference>
<dbReference type="Proteomes" id="UP000270927">
    <property type="component" value="Unassembled WGS sequence"/>
</dbReference>
<proteinExistence type="inferred from homology"/>
<dbReference type="Gene3D" id="1.20.80.30">
    <property type="match status" value="1"/>
</dbReference>
<dbReference type="InterPro" id="IPR010121">
    <property type="entry name" value="Pyruvate_phosphate_dikinase"/>
</dbReference>
<evidence type="ECO:0000256" key="13">
    <source>
        <dbReference type="PIRSR" id="PIRSR000853-1"/>
    </source>
</evidence>
<evidence type="ECO:0000256" key="11">
    <source>
        <dbReference type="ARBA" id="ARBA00022842"/>
    </source>
</evidence>
<dbReference type="EMBL" id="RARA01000024">
    <property type="protein sequence ID" value="ROT47407.1"/>
    <property type="molecule type" value="Genomic_DNA"/>
</dbReference>
<keyword evidence="8" id="KW-0547">Nucleotide-binding</keyword>
<feature type="binding site" evidence="14">
    <location>
        <position position="573"/>
    </location>
    <ligand>
        <name>substrate</name>
    </ligand>
</feature>
<dbReference type="RefSeq" id="WP_123662998.1">
    <property type="nucleotide sequence ID" value="NZ_RARA01000024.1"/>
</dbReference>
<feature type="active site" description="Tele-phosphohistidine intermediate" evidence="13">
    <location>
        <position position="466"/>
    </location>
</feature>
<dbReference type="InterPro" id="IPR008279">
    <property type="entry name" value="PEP-util_enz_mobile_dom"/>
</dbReference>
<evidence type="ECO:0000259" key="16">
    <source>
        <dbReference type="Pfam" id="PF00391"/>
    </source>
</evidence>
<dbReference type="PANTHER" id="PTHR22931:SF9">
    <property type="entry name" value="PYRUVATE, PHOSPHATE DIKINASE 1, CHLOROPLASTIC"/>
    <property type="match status" value="1"/>
</dbReference>
<keyword evidence="10" id="KW-0067">ATP-binding</keyword>
<dbReference type="Gene3D" id="1.10.189.10">
    <property type="entry name" value="Pyruvate Phosphate Dikinase, domain 2"/>
    <property type="match status" value="1"/>
</dbReference>
<evidence type="ECO:0000256" key="8">
    <source>
        <dbReference type="ARBA" id="ARBA00022741"/>
    </source>
</evidence>
<keyword evidence="7 15" id="KW-0479">Metal-binding</keyword>
<comment type="cofactor">
    <cofactor evidence="1 12 15">
        <name>Mg(2+)</name>
        <dbReference type="ChEBI" id="CHEBI:18420"/>
    </cofactor>
</comment>
<feature type="binding site" evidence="15">
    <location>
        <position position="757"/>
    </location>
    <ligand>
        <name>Mg(2+)</name>
        <dbReference type="ChEBI" id="CHEBI:18420"/>
    </ligand>
</feature>
<evidence type="ECO:0000256" key="7">
    <source>
        <dbReference type="ARBA" id="ARBA00022723"/>
    </source>
</evidence>
<feature type="binding site" evidence="14">
    <location>
        <position position="781"/>
    </location>
    <ligand>
        <name>substrate</name>
    </ligand>
</feature>
<dbReference type="SUPFAM" id="SSF52009">
    <property type="entry name" value="Phosphohistidine domain"/>
    <property type="match status" value="1"/>
</dbReference>
<evidence type="ECO:0000256" key="9">
    <source>
        <dbReference type="ARBA" id="ARBA00022777"/>
    </source>
</evidence>
<dbReference type="Gene3D" id="3.50.30.10">
    <property type="entry name" value="Phosphohistidine domain"/>
    <property type="match status" value="1"/>
</dbReference>
<dbReference type="Pfam" id="PF01326">
    <property type="entry name" value="PPDK_N"/>
    <property type="match status" value="2"/>
</dbReference>
<evidence type="ECO:0000256" key="15">
    <source>
        <dbReference type="PIRSR" id="PIRSR000853-3"/>
    </source>
</evidence>
<evidence type="ECO:0000256" key="2">
    <source>
        <dbReference type="ARBA" id="ARBA00003144"/>
    </source>
</evidence>
<keyword evidence="20" id="KW-1185">Reference proteome</keyword>
<dbReference type="SUPFAM" id="SSF56059">
    <property type="entry name" value="Glutathione synthetase ATP-binding domain-like"/>
    <property type="match status" value="1"/>
</dbReference>
<dbReference type="PIRSF" id="PIRSF000853">
    <property type="entry name" value="PPDK"/>
    <property type="match status" value="1"/>
</dbReference>
<dbReference type="NCBIfam" id="TIGR01828">
    <property type="entry name" value="pyru_phos_dikin"/>
    <property type="match status" value="1"/>
</dbReference>
<evidence type="ECO:0000256" key="12">
    <source>
        <dbReference type="PIRNR" id="PIRNR000853"/>
    </source>
</evidence>
<feature type="domain" description="PEP-utilising enzyme mobile" evidence="16">
    <location>
        <begin position="433"/>
        <end position="515"/>
    </location>
</feature>
<dbReference type="Pfam" id="PF02896">
    <property type="entry name" value="PEP-utilizers_C"/>
    <property type="match status" value="1"/>
</dbReference>
<dbReference type="InterPro" id="IPR002192">
    <property type="entry name" value="PPDK_AMP/ATP-bd"/>
</dbReference>
<evidence type="ECO:0000256" key="6">
    <source>
        <dbReference type="ARBA" id="ARBA00022679"/>
    </source>
</evidence>
<dbReference type="GO" id="GO:0046872">
    <property type="term" value="F:metal ion binding"/>
    <property type="evidence" value="ECO:0007669"/>
    <property type="project" value="UniProtKB-UniRule"/>
</dbReference>
<feature type="domain" description="PEP-utilising enzyme C-terminal" evidence="18">
    <location>
        <begin position="532"/>
        <end position="881"/>
    </location>
</feature>
<dbReference type="InterPro" id="IPR018274">
    <property type="entry name" value="PEP_util_AS"/>
</dbReference>
<dbReference type="PANTHER" id="PTHR22931">
    <property type="entry name" value="PHOSPHOENOLPYRUVATE DIKINASE-RELATED"/>
    <property type="match status" value="1"/>
</dbReference>
<reference evidence="19 20" key="1">
    <citation type="submission" date="2018-09" db="EMBL/GenBank/DDBJ databases">
        <title>Comparative Genomics of Wolbachia-Cardinium Dual Endosymbiosis in a Plant-Parasitic Nematode.</title>
        <authorList>
            <person name="Brown A.M.V."/>
            <person name="Wasala S.K."/>
            <person name="Howe D.K."/>
            <person name="Peetz A.B."/>
            <person name="Zasada I.A."/>
            <person name="Denver D.R."/>
        </authorList>
    </citation>
    <scope>NUCLEOTIDE SEQUENCE [LARGE SCALE GENOMIC DNA]</scope>
    <source>
        <strain evidence="19 20">Pp_1</strain>
    </source>
</reference>
<sequence length="889" mass="98716">MTTNKFIYRFGRGWPTEGNAHMPHLLGDKGANLAEMSKLGLPIPPGFTIATVVWEHYYKNDNHFATAFEEMLADAIQSLEQVTGKIFGSTYDPLLLSVRSGASISMPGMMDTLLNIGMNGEIAQGLANKTDNPKFAYDSYRRFLQMYGSIVLGVSNEIFDTIYTRYKIDHLITQDPEITATILQKIIVAFQDAIRKHTGKEVESDPYQQLKNGIKAILKSWMSPRAVLYRKIHTITNSSGTAINVQAMVFGNKGNTSATGVVFTRNPSNGEKKIFGECLIHAQGEDIVSGIRTPSPIGTLPNGNRCAMYIQMPEAYNELMAHCHTLEAHYRDMQDVEFTIEEGKVYILQTRKGKRTAAAAVQIAVDMVTEGMITRQEALMRIDPASLHQLLHTVIDYTDHPEIIARGLPASPGASTGIVMFSPYDAEKHACDHKVILVRNVTSPEDIKGMQVSVGLLTAKGGMTSHAAVIARGIGKPCICGVEGLFIDEKQHFFTIPSGHTIKQGDKITIDGTTGTIIKGKVTLIAPTFSKAFHTLLEWADCERDMDIRSNAETVRDTVTALKFGAKGIGLCRTEHMFFEEERIWLVRELILTKDATKRTKVLQHLQVLQTEDFKNLFQILKGKPINIRLLDPPLHEFLPTETKEQQRMAAKLQISQSSVVRRLHALHEMNPMLGHRGCRLGISYPEIYVMQMEAILCAMHKVQVTKKIESKVELMIPFTCEVKELQKIKSYIDQTIAKMETLLSQRFNIQVGTMIELPRAALTAAEIAPIVAFFSFGTNDLTQTTFGISRDDMGNFLPNYIAQKIFTCDPFTQIDEAGVGELIKIAINQGKTANPQLRLSVCGEHAANAASIDFFQKVGIHYLSCSPYNVPIARVAAAQSKIKFSALT</sequence>
<dbReference type="EC" id="2.7.9.1" evidence="4 12"/>
<feature type="binding site" evidence="14">
    <location>
        <position position="629"/>
    </location>
    <ligand>
        <name>substrate</name>
    </ligand>
</feature>
<feature type="domain" description="Pyruvate phosphate dikinase AMP/ATP-binding" evidence="17">
    <location>
        <begin position="316"/>
        <end position="370"/>
    </location>
</feature>
<name>A0A3N2QC75_9BACT</name>
<evidence type="ECO:0000256" key="4">
    <source>
        <dbReference type="ARBA" id="ARBA00011994"/>
    </source>
</evidence>
<evidence type="ECO:0000313" key="19">
    <source>
        <dbReference type="EMBL" id="ROT47407.1"/>
    </source>
</evidence>
<dbReference type="OrthoDB" id="9765468at2"/>
<dbReference type="InterPro" id="IPR036637">
    <property type="entry name" value="Phosphohistidine_dom_sf"/>
</dbReference>
<dbReference type="GO" id="GO:0050242">
    <property type="term" value="F:pyruvate, phosphate dikinase activity"/>
    <property type="evidence" value="ECO:0007669"/>
    <property type="project" value="UniProtKB-UniRule"/>
</dbReference>
<feature type="binding site" evidence="15">
    <location>
        <position position="781"/>
    </location>
    <ligand>
        <name>Mg(2+)</name>
        <dbReference type="ChEBI" id="CHEBI:18420"/>
    </ligand>
</feature>
<dbReference type="NCBIfam" id="NF004531">
    <property type="entry name" value="PRK05878.1"/>
    <property type="match status" value="1"/>
</dbReference>
<dbReference type="Gene3D" id="3.20.20.60">
    <property type="entry name" value="Phosphoenolpyruvate-binding domains"/>
    <property type="match status" value="1"/>
</dbReference>
<feature type="binding site" evidence="14">
    <location>
        <position position="780"/>
    </location>
    <ligand>
        <name>substrate</name>
    </ligand>
</feature>
<evidence type="ECO:0000256" key="5">
    <source>
        <dbReference type="ARBA" id="ARBA00020138"/>
    </source>
</evidence>
<dbReference type="Gene3D" id="3.30.470.20">
    <property type="entry name" value="ATP-grasp fold, B domain"/>
    <property type="match status" value="1"/>
</dbReference>
<dbReference type="InterPro" id="IPR040442">
    <property type="entry name" value="Pyrv_kinase-like_dom_sf"/>
</dbReference>
<protein>
    <recommendedName>
        <fullName evidence="5 12">Pyruvate, phosphate dikinase</fullName>
        <ecNumber evidence="4 12">2.7.9.1</ecNumber>
    </recommendedName>
</protein>
<accession>A0A3N2QC75</accession>
<dbReference type="InterPro" id="IPR000121">
    <property type="entry name" value="PEP_util_C"/>
</dbReference>
<comment type="function">
    <text evidence="2">Catalyzes the reversible phosphorylation of pyruvate and phosphate.</text>
</comment>
<dbReference type="GO" id="GO:0016301">
    <property type="term" value="F:kinase activity"/>
    <property type="evidence" value="ECO:0007669"/>
    <property type="project" value="UniProtKB-UniRule"/>
</dbReference>
<evidence type="ECO:0000259" key="17">
    <source>
        <dbReference type="Pfam" id="PF01326"/>
    </source>
</evidence>
<evidence type="ECO:0000256" key="10">
    <source>
        <dbReference type="ARBA" id="ARBA00022840"/>
    </source>
</evidence>
<comment type="catalytic activity">
    <reaction evidence="12">
        <text>pyruvate + phosphate + ATP = phosphoenolpyruvate + AMP + diphosphate + H(+)</text>
        <dbReference type="Rhea" id="RHEA:10756"/>
        <dbReference type="ChEBI" id="CHEBI:15361"/>
        <dbReference type="ChEBI" id="CHEBI:15378"/>
        <dbReference type="ChEBI" id="CHEBI:30616"/>
        <dbReference type="ChEBI" id="CHEBI:33019"/>
        <dbReference type="ChEBI" id="CHEBI:43474"/>
        <dbReference type="ChEBI" id="CHEBI:58702"/>
        <dbReference type="ChEBI" id="CHEBI:456215"/>
        <dbReference type="EC" id="2.7.9.1"/>
    </reaction>
</comment>
<keyword evidence="6 19" id="KW-0808">Transferase</keyword>
<keyword evidence="11 15" id="KW-0460">Magnesium</keyword>
<evidence type="ECO:0000259" key="18">
    <source>
        <dbReference type="Pfam" id="PF02896"/>
    </source>
</evidence>
<dbReference type="Pfam" id="PF00391">
    <property type="entry name" value="PEP-utilizers"/>
    <property type="match status" value="1"/>
</dbReference>